<evidence type="ECO:0000259" key="4">
    <source>
        <dbReference type="PROSITE" id="PS51724"/>
    </source>
</evidence>
<dbReference type="InterPro" id="IPR009009">
    <property type="entry name" value="RlpA-like_DPBB"/>
</dbReference>
<dbReference type="PROSITE" id="PS51724">
    <property type="entry name" value="SPOR"/>
    <property type="match status" value="1"/>
</dbReference>
<keyword evidence="5" id="KW-0449">Lipoprotein</keyword>
<evidence type="ECO:0000256" key="1">
    <source>
        <dbReference type="ARBA" id="ARBA00022729"/>
    </source>
</evidence>
<dbReference type="Pfam" id="PF05036">
    <property type="entry name" value="SPOR"/>
    <property type="match status" value="1"/>
</dbReference>
<dbReference type="HAMAP" id="MF_02071">
    <property type="entry name" value="RlpA"/>
    <property type="match status" value="1"/>
</dbReference>
<dbReference type="AlphaFoldDB" id="A0A3B0ZDR8"/>
<dbReference type="InterPro" id="IPR007730">
    <property type="entry name" value="SPOR-like_dom"/>
</dbReference>
<dbReference type="Pfam" id="PF03330">
    <property type="entry name" value="DPBB_1"/>
    <property type="match status" value="1"/>
</dbReference>
<dbReference type="PANTHER" id="PTHR34183">
    <property type="entry name" value="ENDOLYTIC PEPTIDOGLYCAN TRANSGLYCOSYLASE RLPA"/>
    <property type="match status" value="1"/>
</dbReference>
<dbReference type="Gene3D" id="3.30.70.1070">
    <property type="entry name" value="Sporulation related repeat"/>
    <property type="match status" value="1"/>
</dbReference>
<evidence type="ECO:0000256" key="3">
    <source>
        <dbReference type="ARBA" id="ARBA00023316"/>
    </source>
</evidence>
<dbReference type="GO" id="GO:0016829">
    <property type="term" value="F:lyase activity"/>
    <property type="evidence" value="ECO:0007669"/>
    <property type="project" value="UniProtKB-KW"/>
</dbReference>
<keyword evidence="2" id="KW-0456">Lyase</keyword>
<gene>
    <name evidence="5" type="ORF">MNBD_GAMMA17-879</name>
</gene>
<sequence length="331" mass="35940">MIFNRYAQIALFTIPLLLSGCGTLPNGGSFFSQQDSAPAHPVDVSNVTNAIPRVEPHSRYGNPASYVVFGQRYYVKKSSLNHVERGVASWYGTKFHGRRTSSGEPYDMLAMTAAHKSLPLPTYAEVTNLENGRKIIVKINDRGPFKKNRIIDLSYAAAIKLDIIKAGTGLVEVRTIDPRTSNRGTSTIDQGRSAQTAPAIPKPVVIKNSAPPVPLNTPLPLAMAAQTQVVTANNSTAPQADKLKRITPGQAVNIYLQVGAFGGRINAENLKIRIRDIETLPASKINVTQGIKANNAIFRVRIGPINNVPEADQLIKRLAQLGLENPHVIID</sequence>
<dbReference type="GO" id="GO:0042834">
    <property type="term" value="F:peptidoglycan binding"/>
    <property type="evidence" value="ECO:0007669"/>
    <property type="project" value="InterPro"/>
</dbReference>
<dbReference type="InterPro" id="IPR034718">
    <property type="entry name" value="RlpA"/>
</dbReference>
<dbReference type="GO" id="GO:0071555">
    <property type="term" value="P:cell wall organization"/>
    <property type="evidence" value="ECO:0007669"/>
    <property type="project" value="UniProtKB-KW"/>
</dbReference>
<dbReference type="CDD" id="cd22268">
    <property type="entry name" value="DPBB_RlpA-like"/>
    <property type="match status" value="1"/>
</dbReference>
<evidence type="ECO:0000313" key="5">
    <source>
        <dbReference type="EMBL" id="VAW89711.1"/>
    </source>
</evidence>
<dbReference type="EMBL" id="UOFQ01000150">
    <property type="protein sequence ID" value="VAW89711.1"/>
    <property type="molecule type" value="Genomic_DNA"/>
</dbReference>
<evidence type="ECO:0000256" key="2">
    <source>
        <dbReference type="ARBA" id="ARBA00023239"/>
    </source>
</evidence>
<keyword evidence="1" id="KW-0732">Signal</keyword>
<name>A0A3B0ZDR8_9ZZZZ</name>
<dbReference type="PANTHER" id="PTHR34183:SF1">
    <property type="entry name" value="ENDOLYTIC PEPTIDOGLYCAN TRANSGLYCOSYLASE RLPA"/>
    <property type="match status" value="1"/>
</dbReference>
<reference evidence="5" key="1">
    <citation type="submission" date="2018-06" db="EMBL/GenBank/DDBJ databases">
        <authorList>
            <person name="Zhirakovskaya E."/>
        </authorList>
    </citation>
    <scope>NUCLEOTIDE SEQUENCE</scope>
</reference>
<feature type="domain" description="SPOR" evidence="4">
    <location>
        <begin position="248"/>
        <end position="331"/>
    </location>
</feature>
<organism evidence="5">
    <name type="scientific">hydrothermal vent metagenome</name>
    <dbReference type="NCBI Taxonomy" id="652676"/>
    <lineage>
        <taxon>unclassified sequences</taxon>
        <taxon>metagenomes</taxon>
        <taxon>ecological metagenomes</taxon>
    </lineage>
</organism>
<proteinExistence type="inferred from homology"/>
<dbReference type="Gene3D" id="2.40.40.10">
    <property type="entry name" value="RlpA-like domain"/>
    <property type="match status" value="1"/>
</dbReference>
<dbReference type="InterPro" id="IPR012997">
    <property type="entry name" value="RplA"/>
</dbReference>
<accession>A0A3B0ZDR8</accession>
<dbReference type="NCBIfam" id="TIGR00413">
    <property type="entry name" value="rlpA"/>
    <property type="match status" value="1"/>
</dbReference>
<dbReference type="InterPro" id="IPR036908">
    <property type="entry name" value="RlpA-like_sf"/>
</dbReference>
<dbReference type="SUPFAM" id="SSF110997">
    <property type="entry name" value="Sporulation related repeat"/>
    <property type="match status" value="1"/>
</dbReference>
<dbReference type="SUPFAM" id="SSF50685">
    <property type="entry name" value="Barwin-like endoglucanases"/>
    <property type="match status" value="1"/>
</dbReference>
<dbReference type="PROSITE" id="PS51257">
    <property type="entry name" value="PROKAR_LIPOPROTEIN"/>
    <property type="match status" value="1"/>
</dbReference>
<dbReference type="GO" id="GO:0009279">
    <property type="term" value="C:cell outer membrane"/>
    <property type="evidence" value="ECO:0007669"/>
    <property type="project" value="TreeGrafter"/>
</dbReference>
<dbReference type="InterPro" id="IPR036680">
    <property type="entry name" value="SPOR-like_sf"/>
</dbReference>
<keyword evidence="3" id="KW-0961">Cell wall biogenesis/degradation</keyword>
<protein>
    <submittedName>
        <fullName evidence="5">Septum-associated rare lipoprotein A</fullName>
    </submittedName>
</protein>
<dbReference type="FunFam" id="2.40.40.10:FF:000003">
    <property type="entry name" value="Endolytic peptidoglycan transglycosylase RlpA"/>
    <property type="match status" value="1"/>
</dbReference>